<reference evidence="2" key="1">
    <citation type="submission" date="2011-04" db="EMBL/GenBank/DDBJ databases">
        <title>Evolution of plant cell wall degrading machinery underlies the functional diversity of forest fungi.</title>
        <authorList>
            <consortium name="US DOE Joint Genome Institute (JGI-PGF)"/>
            <person name="Eastwood D.C."/>
            <person name="Floudas D."/>
            <person name="Binder M."/>
            <person name="Majcherczyk A."/>
            <person name="Schneider P."/>
            <person name="Aerts A."/>
            <person name="Asiegbu F.O."/>
            <person name="Baker S.E."/>
            <person name="Barry K."/>
            <person name="Bendiksby M."/>
            <person name="Blumentritt M."/>
            <person name="Coutinho P.M."/>
            <person name="Cullen D."/>
            <person name="Cullen D."/>
            <person name="Gathman A."/>
            <person name="Goodell B."/>
            <person name="Henrissat B."/>
            <person name="Ihrmark K."/>
            <person name="Kauserud H."/>
            <person name="Kohler A."/>
            <person name="LaButti K."/>
            <person name="Lapidus A."/>
            <person name="Lavin J.L."/>
            <person name="Lee Y.-H."/>
            <person name="Lindquist E."/>
            <person name="Lilly W."/>
            <person name="Lucas S."/>
            <person name="Morin E."/>
            <person name="Murat C."/>
            <person name="Oguiza J.A."/>
            <person name="Park J."/>
            <person name="Pisabarro A.G."/>
            <person name="Riley R."/>
            <person name="Rosling A."/>
            <person name="Salamov A."/>
            <person name="Schmidt O."/>
            <person name="Schmutz J."/>
            <person name="Skrede I."/>
            <person name="Stenlid J."/>
            <person name="Wiebenga A."/>
            <person name="Xie X."/>
            <person name="Kues U."/>
            <person name="Hibbett D.S."/>
            <person name="Hoffmeister D."/>
            <person name="Hogberg N."/>
            <person name="Martin F."/>
            <person name="Grigoriev I.V."/>
            <person name="Watkinson S.C."/>
        </authorList>
    </citation>
    <scope>NUCLEOTIDE SEQUENCE</scope>
    <source>
        <strain evidence="2">S7.9</strain>
    </source>
</reference>
<dbReference type="AlphaFoldDB" id="F8NDY2"/>
<name>F8NDY2_SERL9</name>
<organism>
    <name type="scientific">Serpula lacrymans var. lacrymans (strain S7.9)</name>
    <name type="common">Dry rot fungus</name>
    <dbReference type="NCBI Taxonomy" id="578457"/>
    <lineage>
        <taxon>Eukaryota</taxon>
        <taxon>Fungi</taxon>
        <taxon>Dikarya</taxon>
        <taxon>Basidiomycota</taxon>
        <taxon>Agaricomycotina</taxon>
        <taxon>Agaricomycetes</taxon>
        <taxon>Agaricomycetidae</taxon>
        <taxon>Boletales</taxon>
        <taxon>Coniophorineae</taxon>
        <taxon>Serpulaceae</taxon>
        <taxon>Serpula</taxon>
    </lineage>
</organism>
<dbReference type="RefSeq" id="XP_007312394.1">
    <property type="nucleotide sequence ID" value="XM_007312332.1"/>
</dbReference>
<dbReference type="EMBL" id="GL945428">
    <property type="protein sequence ID" value="EGO30510.1"/>
    <property type="molecule type" value="Genomic_DNA"/>
</dbReference>
<dbReference type="HOGENOM" id="CLU_2442232_0_0_1"/>
<accession>F8NDY2</accession>
<gene>
    <name evidence="2" type="ORF">SERLADRAFT_432081</name>
</gene>
<proteinExistence type="predicted"/>
<dbReference type="Proteomes" id="UP000008064">
    <property type="component" value="Unassembled WGS sequence"/>
</dbReference>
<sequence length="90" mass="10149">MSTEDEQAPEASAKYSLPIPRLTASNSQQFTAENPTQQMPVEGTYRKAKYQVINPQTTPLLLPQNRRLTDEEIGDISALVKDQFGWKDKP</sequence>
<evidence type="ECO:0000313" key="2">
    <source>
        <dbReference type="EMBL" id="EGO30510.1"/>
    </source>
</evidence>
<feature type="region of interest" description="Disordered" evidence="1">
    <location>
        <begin position="1"/>
        <end position="20"/>
    </location>
</feature>
<dbReference type="GeneID" id="18813907"/>
<dbReference type="KEGG" id="sla:SERLADRAFT_432081"/>
<evidence type="ECO:0000256" key="1">
    <source>
        <dbReference type="SAM" id="MobiDB-lite"/>
    </source>
</evidence>
<protein>
    <submittedName>
        <fullName evidence="2">Uncharacterized protein</fullName>
    </submittedName>
</protein>